<feature type="domain" description="DUF4377" evidence="3">
    <location>
        <begin position="186"/>
        <end position="269"/>
    </location>
</feature>
<feature type="signal peptide" evidence="1">
    <location>
        <begin position="1"/>
        <end position="19"/>
    </location>
</feature>
<reference evidence="4 5" key="1">
    <citation type="submission" date="2015-05" db="EMBL/GenBank/DDBJ databases">
        <title>Genome sequencing and analysis of members of genus Stenotrophomonas.</title>
        <authorList>
            <person name="Patil P.P."/>
            <person name="Midha S."/>
            <person name="Patil P.B."/>
        </authorList>
    </citation>
    <scope>NUCLEOTIDE SEQUENCE [LARGE SCALE GENOMIC DNA]</scope>
    <source>
        <strain evidence="4 5">DSM 24757</strain>
    </source>
</reference>
<dbReference type="PANTHER" id="PTHR35535:SF1">
    <property type="entry name" value="HEAT SHOCK PROTEIN HSLJ"/>
    <property type="match status" value="1"/>
</dbReference>
<dbReference type="STRING" id="336566.ABB30_11275"/>
<evidence type="ECO:0008006" key="6">
    <source>
        <dbReference type="Google" id="ProtNLM"/>
    </source>
</evidence>
<dbReference type="EMBL" id="LDJM01000027">
    <property type="protein sequence ID" value="KRG75811.1"/>
    <property type="molecule type" value="Genomic_DNA"/>
</dbReference>
<organism evidence="4 5">
    <name type="scientific">Stenotrophomonas ginsengisoli</name>
    <dbReference type="NCBI Taxonomy" id="336566"/>
    <lineage>
        <taxon>Bacteria</taxon>
        <taxon>Pseudomonadati</taxon>
        <taxon>Pseudomonadota</taxon>
        <taxon>Gammaproteobacteria</taxon>
        <taxon>Lysobacterales</taxon>
        <taxon>Lysobacteraceae</taxon>
        <taxon>Stenotrophomonas</taxon>
    </lineage>
</organism>
<accession>A0A0R0DEP1</accession>
<sequence length="273" mass="28509">MLRAALLPLPLGLLIACSAPTPPDTGSQPAATTQATAAIADPAQPTGLSIDASHLGNNHWLLTSAATAGNQPIDVLFPNEETPLQLDFNDGRLSISGGCNRHSGSYQIQGETLSVGSLASTRRACAAPLMDADRAIAAQLAAPLQIKAIDSGQLLLVSASGDTLSFRSEPTAQTRFGSAGQTVFWEVAAQTVACPQQPTRQCLQVRPVHYDDKGIKQGEPGPFSAFSGTIEGYEHQPGTRNILRLKQYTLSAADADGNTHAQVLDMVVESGNG</sequence>
<evidence type="ECO:0000313" key="4">
    <source>
        <dbReference type="EMBL" id="KRG75811.1"/>
    </source>
</evidence>
<keyword evidence="1" id="KW-0732">Signal</keyword>
<dbReference type="Gene3D" id="2.40.128.270">
    <property type="match status" value="1"/>
</dbReference>
<dbReference type="OrthoDB" id="7871744at2"/>
<keyword evidence="5" id="KW-1185">Reference proteome</keyword>
<proteinExistence type="predicted"/>
<evidence type="ECO:0000259" key="3">
    <source>
        <dbReference type="Pfam" id="PF14302"/>
    </source>
</evidence>
<dbReference type="InterPro" id="IPR053147">
    <property type="entry name" value="Hsp_HslJ-like"/>
</dbReference>
<dbReference type="InterPro" id="IPR025485">
    <property type="entry name" value="DUF4377"/>
</dbReference>
<evidence type="ECO:0000259" key="2">
    <source>
        <dbReference type="Pfam" id="PF03724"/>
    </source>
</evidence>
<dbReference type="RefSeq" id="WP_057638404.1">
    <property type="nucleotide sequence ID" value="NZ_LDJM01000027.1"/>
</dbReference>
<dbReference type="PATRIC" id="fig|336566.3.peg.1676"/>
<dbReference type="AlphaFoldDB" id="A0A0R0DEP1"/>
<dbReference type="Pfam" id="PF14302">
    <property type="entry name" value="DUF4377"/>
    <property type="match status" value="1"/>
</dbReference>
<feature type="chain" id="PRO_5006395696" description="DUF306 domain-containing protein" evidence="1">
    <location>
        <begin position="20"/>
        <end position="273"/>
    </location>
</feature>
<name>A0A0R0DEP1_9GAMM</name>
<dbReference type="InterPro" id="IPR038670">
    <property type="entry name" value="HslJ-like_sf"/>
</dbReference>
<dbReference type="PROSITE" id="PS51257">
    <property type="entry name" value="PROKAR_LIPOPROTEIN"/>
    <property type="match status" value="1"/>
</dbReference>
<feature type="domain" description="DUF306" evidence="2">
    <location>
        <begin position="54"/>
        <end position="166"/>
    </location>
</feature>
<evidence type="ECO:0000256" key="1">
    <source>
        <dbReference type="SAM" id="SignalP"/>
    </source>
</evidence>
<dbReference type="Proteomes" id="UP000050956">
    <property type="component" value="Unassembled WGS sequence"/>
</dbReference>
<gene>
    <name evidence="4" type="ORF">ABB30_11275</name>
</gene>
<protein>
    <recommendedName>
        <fullName evidence="6">DUF306 domain-containing protein</fullName>
    </recommendedName>
</protein>
<evidence type="ECO:0000313" key="5">
    <source>
        <dbReference type="Proteomes" id="UP000050956"/>
    </source>
</evidence>
<dbReference type="Pfam" id="PF03724">
    <property type="entry name" value="META"/>
    <property type="match status" value="1"/>
</dbReference>
<comment type="caution">
    <text evidence="4">The sequence shown here is derived from an EMBL/GenBank/DDBJ whole genome shotgun (WGS) entry which is preliminary data.</text>
</comment>
<dbReference type="InterPro" id="IPR005184">
    <property type="entry name" value="DUF306_Meta_HslJ"/>
</dbReference>
<dbReference type="PANTHER" id="PTHR35535">
    <property type="entry name" value="HEAT SHOCK PROTEIN HSLJ"/>
    <property type="match status" value="1"/>
</dbReference>